<evidence type="ECO:0000313" key="6">
    <source>
        <dbReference type="Proteomes" id="UP000307092"/>
    </source>
</evidence>
<evidence type="ECO:0000313" key="5">
    <source>
        <dbReference type="Proteomes" id="UP000182484"/>
    </source>
</evidence>
<dbReference type="EMBL" id="SUQX01000043">
    <property type="protein sequence ID" value="TJX04165.1"/>
    <property type="molecule type" value="Genomic_DNA"/>
</dbReference>
<reference evidence="4 6" key="3">
    <citation type="submission" date="2019-04" db="EMBL/GenBank/DDBJ databases">
        <title>The CDC panel for molecular diagnostics of ciprofloxacin resistance and its use for research and clinical development.</title>
        <authorList>
            <person name="Liu H."/>
            <person name="Tang K."/>
            <person name="Pham C."/>
            <person name="Schmerer M."/>
        </authorList>
    </citation>
    <scope>NUCLEOTIDE SEQUENCE [LARGE SCALE GENOMIC DNA]</scope>
    <source>
        <strain evidence="4 6">LRRBGS_0742</strain>
    </source>
</reference>
<gene>
    <name evidence="4" type="ORF">E8M63_12140</name>
    <name evidence="3" type="ORF">ESCNG_570003</name>
    <name evidence="2" type="ORF">WHOF_01288</name>
    <name evidence="1" type="ORF">WHOF_02106</name>
</gene>
<accession>A0A1D3GGN5</accession>
<evidence type="ECO:0000313" key="4">
    <source>
        <dbReference type="EMBL" id="TJX04165.1"/>
    </source>
</evidence>
<dbReference type="RefSeq" id="WP_003687967.1">
    <property type="nucleotide sequence ID" value="NZ_AP018377.1"/>
</dbReference>
<dbReference type="AlphaFoldDB" id="A0A1D3GGN5"/>
<dbReference type="OMA" id="YAFEPRE"/>
<evidence type="ECO:0000313" key="1">
    <source>
        <dbReference type="EMBL" id="SBN24468.1"/>
    </source>
</evidence>
<evidence type="ECO:0000313" key="2">
    <source>
        <dbReference type="EMBL" id="SBQ21180.1"/>
    </source>
</evidence>
<reference evidence="2" key="1">
    <citation type="submission" date="2016-06" db="EMBL/GenBank/DDBJ databases">
        <authorList>
            <consortium name="Pathogen Informatics"/>
        </authorList>
    </citation>
    <scope>NUCLEOTIDE SEQUENCE</scope>
    <source>
        <strain evidence="1">WHO F</strain>
    </source>
</reference>
<evidence type="ECO:0000313" key="3">
    <source>
        <dbReference type="EMBL" id="SCW16013.1"/>
    </source>
</evidence>
<dbReference type="Proteomes" id="UP000182484">
    <property type="component" value="Unassembled WGS sequence"/>
</dbReference>
<proteinExistence type="predicted"/>
<dbReference type="EMBL" id="LT591897">
    <property type="protein sequence ID" value="SBQ21180.1"/>
    <property type="molecule type" value="Genomic_DNA"/>
</dbReference>
<dbReference type="EMBL" id="FMTB01000053">
    <property type="protein sequence ID" value="SCW16013.1"/>
    <property type="molecule type" value="Genomic_DNA"/>
</dbReference>
<reference evidence="3 5" key="2">
    <citation type="submission" date="2016-09" db="EMBL/GenBank/DDBJ databases">
        <authorList>
            <person name="Kumanski S."/>
            <person name="Beatrice B."/>
        </authorList>
    </citation>
    <scope>NUCLEOTIDE SEQUENCE [LARGE SCALE GENOMIC DNA]</scope>
    <source>
        <strain evidence="3">Mankind</strain>
    </source>
</reference>
<organism evidence="4 6">
    <name type="scientific">Neisseria gonorrhoeae</name>
    <dbReference type="NCBI Taxonomy" id="485"/>
    <lineage>
        <taxon>Bacteria</taxon>
        <taxon>Pseudomonadati</taxon>
        <taxon>Pseudomonadota</taxon>
        <taxon>Betaproteobacteria</taxon>
        <taxon>Neisseriales</taxon>
        <taxon>Neisseriaceae</taxon>
        <taxon>Neisseria</taxon>
    </lineage>
</organism>
<name>A0A1D3GGN5_NEIGO</name>
<protein>
    <submittedName>
        <fullName evidence="1">Phage associated protein</fullName>
    </submittedName>
</protein>
<sequence length="145" mass="17008">MELTVHFNAEQDLDRLFEKDEEAVGYLENVIAMIQADSAIFDGLYKNRYFREYGEPIGPIDLEVKPILSLWGKDIKVLRVRFDSEEAAGYRIIYAPCHEKQPNGTYIRRIDILAVVNKKTDEFDYQAEHPITKRIIKDYEELYSN</sequence>
<dbReference type="Proteomes" id="UP000307092">
    <property type="component" value="Unassembled WGS sequence"/>
</dbReference>
<dbReference type="Proteomes" id="UP000239837">
    <property type="component" value="Chromosome"/>
</dbReference>
<dbReference type="GeneID" id="66752821"/>
<dbReference type="EMBL" id="FLKW01000054">
    <property type="protein sequence ID" value="SBN24468.1"/>
    <property type="molecule type" value="Genomic_DNA"/>
</dbReference>